<dbReference type="PANTHER" id="PTHR38834:SF3">
    <property type="entry name" value="SOLUTE-BINDING PROTEIN FAMILY 3_N-TERMINAL DOMAIN-CONTAINING PROTEIN"/>
    <property type="match status" value="1"/>
</dbReference>
<keyword evidence="3" id="KW-1185">Reference proteome</keyword>
<dbReference type="AlphaFoldDB" id="I1DU24"/>
<evidence type="ECO:0000313" key="2">
    <source>
        <dbReference type="EMBL" id="GAB57552.1"/>
    </source>
</evidence>
<dbReference type="Pfam" id="PF00497">
    <property type="entry name" value="SBP_bac_3"/>
    <property type="match status" value="1"/>
</dbReference>
<dbReference type="OrthoDB" id="8587856at2"/>
<gene>
    <name evidence="2" type="ORF">RNAN_0520</name>
</gene>
<name>I1DU24_9GAMM</name>
<organism evidence="2 3">
    <name type="scientific">Rheinheimera nanhaiensis E407-8</name>
    <dbReference type="NCBI Taxonomy" id="562729"/>
    <lineage>
        <taxon>Bacteria</taxon>
        <taxon>Pseudomonadati</taxon>
        <taxon>Pseudomonadota</taxon>
        <taxon>Gammaproteobacteria</taxon>
        <taxon>Chromatiales</taxon>
        <taxon>Chromatiaceae</taxon>
        <taxon>Rheinheimera</taxon>
    </lineage>
</organism>
<evidence type="ECO:0000313" key="3">
    <source>
        <dbReference type="Proteomes" id="UP000004374"/>
    </source>
</evidence>
<feature type="domain" description="Solute-binding protein family 3/N-terminal" evidence="1">
    <location>
        <begin position="36"/>
        <end position="249"/>
    </location>
</feature>
<dbReference type="EMBL" id="BAFK01000002">
    <property type="protein sequence ID" value="GAB57552.1"/>
    <property type="molecule type" value="Genomic_DNA"/>
</dbReference>
<dbReference type="STRING" id="562729.RNAN_0520"/>
<dbReference type="SUPFAM" id="SSF53850">
    <property type="entry name" value="Periplasmic binding protein-like II"/>
    <property type="match status" value="1"/>
</dbReference>
<comment type="caution">
    <text evidence="2">The sequence shown here is derived from an EMBL/GenBank/DDBJ whole genome shotgun (WGS) entry which is preliminary data.</text>
</comment>
<sequence length="269" mass="30460">MIFKQAARVLLFKVLFINILLSFPLAAATQLQWLTEHSPPGQYLDEQGKLSGVTVALIRELQQRLNEPADIQLLPWGRAMMMAKTEPNTALFETVRTPERDSWFKWVGPLMHYHINLYGLRQRLGVNANTLALPGKLIACSYRNAATVNDIKAFGFVEGRNLILTSQTGECLDMLIAGRIDVLAITEYSFPAYAARVQAAGFELTTVHYLTERKRYIAFSKDVTEDRIAAWQQALEQSYRDGTMRKLYQGAYSEAIISRLEQAAQAQQR</sequence>
<dbReference type="PANTHER" id="PTHR38834">
    <property type="entry name" value="PERIPLASMIC SUBSTRATE BINDING PROTEIN FAMILY 3"/>
    <property type="match status" value="1"/>
</dbReference>
<proteinExistence type="predicted"/>
<evidence type="ECO:0000259" key="1">
    <source>
        <dbReference type="Pfam" id="PF00497"/>
    </source>
</evidence>
<accession>I1DU24</accession>
<dbReference type="Gene3D" id="3.40.190.10">
    <property type="entry name" value="Periplasmic binding protein-like II"/>
    <property type="match status" value="2"/>
</dbReference>
<dbReference type="InterPro" id="IPR001638">
    <property type="entry name" value="Solute-binding_3/MltF_N"/>
</dbReference>
<reference evidence="2 3" key="1">
    <citation type="journal article" date="2012" name="J. Bacteriol.">
        <title>Genome Sequence of the Protease-Producing Bacterium Rheinheimera nanhaiensis E407-8T, Isolated from Deep-Sea Sediment of the South China Sea.</title>
        <authorList>
            <person name="Zhang X.-Y."/>
            <person name="Zhang Y.-J."/>
            <person name="Qin Q.-L."/>
            <person name="Xie B.-B."/>
            <person name="Chen X.-L."/>
            <person name="Zhou B.-C."/>
            <person name="Zhang Y.-Z."/>
        </authorList>
    </citation>
    <scope>NUCLEOTIDE SEQUENCE [LARGE SCALE GENOMIC DNA]</scope>
    <source>
        <strain evidence="2 3">E407-8</strain>
    </source>
</reference>
<protein>
    <recommendedName>
        <fullName evidence="1">Solute-binding protein family 3/N-terminal domain-containing protein</fullName>
    </recommendedName>
</protein>
<dbReference type="Proteomes" id="UP000004374">
    <property type="component" value="Unassembled WGS sequence"/>
</dbReference>
<dbReference type="RefSeq" id="WP_008218450.1">
    <property type="nucleotide sequence ID" value="NZ_BAFK01000002.1"/>
</dbReference>